<protein>
    <submittedName>
        <fullName evidence="1">Uncharacterized protein</fullName>
    </submittedName>
</protein>
<dbReference type="EMBL" id="CM042051">
    <property type="protein sequence ID" value="KAI3729585.1"/>
    <property type="molecule type" value="Genomic_DNA"/>
</dbReference>
<name>A0ACB9C5T4_ARCLA</name>
<keyword evidence="2" id="KW-1185">Reference proteome</keyword>
<sequence length="79" mass="9317">MNTSSLTKVPQIFEESHFRSMTSCVPSLVRIEKRVVKRLILEKKMMSLQRRKEVPRLMTLISLKIMFKVLVDLKDQQVV</sequence>
<reference evidence="1 2" key="2">
    <citation type="journal article" date="2022" name="Mol. Ecol. Resour.">
        <title>The genomes of chicory, endive, great burdock and yacon provide insights into Asteraceae paleo-polyploidization history and plant inulin production.</title>
        <authorList>
            <person name="Fan W."/>
            <person name="Wang S."/>
            <person name="Wang H."/>
            <person name="Wang A."/>
            <person name="Jiang F."/>
            <person name="Liu H."/>
            <person name="Zhao H."/>
            <person name="Xu D."/>
            <person name="Zhang Y."/>
        </authorList>
    </citation>
    <scope>NUCLEOTIDE SEQUENCE [LARGE SCALE GENOMIC DNA]</scope>
    <source>
        <strain evidence="2">cv. Niubang</strain>
    </source>
</reference>
<dbReference type="Proteomes" id="UP001055879">
    <property type="component" value="Linkage Group LG05"/>
</dbReference>
<gene>
    <name evidence="1" type="ORF">L6452_18246</name>
</gene>
<evidence type="ECO:0000313" key="1">
    <source>
        <dbReference type="EMBL" id="KAI3729585.1"/>
    </source>
</evidence>
<reference evidence="2" key="1">
    <citation type="journal article" date="2022" name="Mol. Ecol. Resour.">
        <title>The genomes of chicory, endive, great burdock and yacon provide insights into Asteraceae palaeo-polyploidization history and plant inulin production.</title>
        <authorList>
            <person name="Fan W."/>
            <person name="Wang S."/>
            <person name="Wang H."/>
            <person name="Wang A."/>
            <person name="Jiang F."/>
            <person name="Liu H."/>
            <person name="Zhao H."/>
            <person name="Xu D."/>
            <person name="Zhang Y."/>
        </authorList>
    </citation>
    <scope>NUCLEOTIDE SEQUENCE [LARGE SCALE GENOMIC DNA]</scope>
    <source>
        <strain evidence="2">cv. Niubang</strain>
    </source>
</reference>
<organism evidence="1 2">
    <name type="scientific">Arctium lappa</name>
    <name type="common">Greater burdock</name>
    <name type="synonym">Lappa major</name>
    <dbReference type="NCBI Taxonomy" id="4217"/>
    <lineage>
        <taxon>Eukaryota</taxon>
        <taxon>Viridiplantae</taxon>
        <taxon>Streptophyta</taxon>
        <taxon>Embryophyta</taxon>
        <taxon>Tracheophyta</taxon>
        <taxon>Spermatophyta</taxon>
        <taxon>Magnoliopsida</taxon>
        <taxon>eudicotyledons</taxon>
        <taxon>Gunneridae</taxon>
        <taxon>Pentapetalae</taxon>
        <taxon>asterids</taxon>
        <taxon>campanulids</taxon>
        <taxon>Asterales</taxon>
        <taxon>Asteraceae</taxon>
        <taxon>Carduoideae</taxon>
        <taxon>Cardueae</taxon>
        <taxon>Arctiinae</taxon>
        <taxon>Arctium</taxon>
    </lineage>
</organism>
<accession>A0ACB9C5T4</accession>
<comment type="caution">
    <text evidence="1">The sequence shown here is derived from an EMBL/GenBank/DDBJ whole genome shotgun (WGS) entry which is preliminary data.</text>
</comment>
<proteinExistence type="predicted"/>
<evidence type="ECO:0000313" key="2">
    <source>
        <dbReference type="Proteomes" id="UP001055879"/>
    </source>
</evidence>